<feature type="signal peptide" evidence="1">
    <location>
        <begin position="1"/>
        <end position="20"/>
    </location>
</feature>
<dbReference type="SUPFAM" id="SSF56601">
    <property type="entry name" value="beta-lactamase/transpeptidase-like"/>
    <property type="match status" value="1"/>
</dbReference>
<evidence type="ECO:0000259" key="2">
    <source>
        <dbReference type="Pfam" id="PF00144"/>
    </source>
</evidence>
<dbReference type="PANTHER" id="PTHR46825">
    <property type="entry name" value="D-ALANYL-D-ALANINE-CARBOXYPEPTIDASE/ENDOPEPTIDASE AMPH"/>
    <property type="match status" value="1"/>
</dbReference>
<dbReference type="AlphaFoldDB" id="A0A918DH06"/>
<dbReference type="Pfam" id="PF00144">
    <property type="entry name" value="Beta-lactamase"/>
    <property type="match status" value="1"/>
</dbReference>
<protein>
    <recommendedName>
        <fullName evidence="2">Beta-lactamase-related domain-containing protein</fullName>
    </recommendedName>
</protein>
<reference evidence="3" key="2">
    <citation type="submission" date="2020-09" db="EMBL/GenBank/DDBJ databases">
        <authorList>
            <person name="Sun Q."/>
            <person name="Zhou Y."/>
        </authorList>
    </citation>
    <scope>NUCLEOTIDE SEQUENCE</scope>
    <source>
        <strain evidence="3">CGMCC 1.7086</strain>
    </source>
</reference>
<feature type="chain" id="PRO_5037869741" description="Beta-lactamase-related domain-containing protein" evidence="1">
    <location>
        <begin position="21"/>
        <end position="368"/>
    </location>
</feature>
<proteinExistence type="predicted"/>
<comment type="caution">
    <text evidence="3">The sequence shown here is derived from an EMBL/GenBank/DDBJ whole genome shotgun (WGS) entry which is preliminary data.</text>
</comment>
<dbReference type="InterPro" id="IPR001466">
    <property type="entry name" value="Beta-lactam-related"/>
</dbReference>
<evidence type="ECO:0000256" key="1">
    <source>
        <dbReference type="SAM" id="SignalP"/>
    </source>
</evidence>
<gene>
    <name evidence="3" type="ORF">GCM10010982_09360</name>
</gene>
<dbReference type="RefSeq" id="WP_188690968.1">
    <property type="nucleotide sequence ID" value="NZ_BMLS01000001.1"/>
</dbReference>
<name>A0A918DH06_9ALTE</name>
<dbReference type="PANTHER" id="PTHR46825:SF9">
    <property type="entry name" value="BETA-LACTAMASE-RELATED DOMAIN-CONTAINING PROTEIN"/>
    <property type="match status" value="1"/>
</dbReference>
<dbReference type="InterPro" id="IPR050491">
    <property type="entry name" value="AmpC-like"/>
</dbReference>
<evidence type="ECO:0000313" key="4">
    <source>
        <dbReference type="Proteomes" id="UP000606935"/>
    </source>
</evidence>
<organism evidence="3 4">
    <name type="scientific">Bowmanella pacifica</name>
    <dbReference type="NCBI Taxonomy" id="502051"/>
    <lineage>
        <taxon>Bacteria</taxon>
        <taxon>Pseudomonadati</taxon>
        <taxon>Pseudomonadota</taxon>
        <taxon>Gammaproteobacteria</taxon>
        <taxon>Alteromonadales</taxon>
        <taxon>Alteromonadaceae</taxon>
        <taxon>Bowmanella</taxon>
    </lineage>
</organism>
<feature type="domain" description="Beta-lactamase-related" evidence="2">
    <location>
        <begin position="57"/>
        <end position="351"/>
    </location>
</feature>
<dbReference type="EMBL" id="BMLS01000001">
    <property type="protein sequence ID" value="GGO66055.1"/>
    <property type="molecule type" value="Genomic_DNA"/>
</dbReference>
<dbReference type="InterPro" id="IPR012338">
    <property type="entry name" value="Beta-lactam/transpept-like"/>
</dbReference>
<keyword evidence="4" id="KW-1185">Reference proteome</keyword>
<dbReference type="PROSITE" id="PS51257">
    <property type="entry name" value="PROKAR_LIPOPROTEIN"/>
    <property type="match status" value="1"/>
</dbReference>
<accession>A0A918DH06</accession>
<dbReference type="Proteomes" id="UP000606935">
    <property type="component" value="Unassembled WGS sequence"/>
</dbReference>
<sequence length="368" mass="40674">MKWLLGGVSLVLLLTLVACSSPPSQQSAQRTPRPFCPTPTEQAKRLDQALTSEHIQGTFDGMVRVVQHQQLLFECGYGDADRALHKHNDSQNLYDMGSIAKTFTAAAVLQLHVQGKLSLSSRLVEFYPNAPADKRDINIEQLLAHQSGLDNFHNTSDFEPIDRDEAERRILSLPLLSQPGTDITYSNAAYTLLAAIVERVSGMDFRDYVQQQLLAPLQLNKTRFYADQALDTQYVAKGYGGKDSGQTTFAKPLTWALIGSGGMVSSVDDLQRWFQALQGGGQLSSELTGLVFQPVNKKWTLGNWAISGSSGMSIWQMGGSTDYGYTALVQYVPERDLLLVLMFNGYSAKYANATHHRISRNVLLPLLI</sequence>
<dbReference type="Gene3D" id="3.40.710.10">
    <property type="entry name" value="DD-peptidase/beta-lactamase superfamily"/>
    <property type="match status" value="1"/>
</dbReference>
<evidence type="ECO:0000313" key="3">
    <source>
        <dbReference type="EMBL" id="GGO66055.1"/>
    </source>
</evidence>
<keyword evidence="1" id="KW-0732">Signal</keyword>
<reference evidence="3" key="1">
    <citation type="journal article" date="2014" name="Int. J. Syst. Evol. Microbiol.">
        <title>Complete genome sequence of Corynebacterium casei LMG S-19264T (=DSM 44701T), isolated from a smear-ripened cheese.</title>
        <authorList>
            <consortium name="US DOE Joint Genome Institute (JGI-PGF)"/>
            <person name="Walter F."/>
            <person name="Albersmeier A."/>
            <person name="Kalinowski J."/>
            <person name="Ruckert C."/>
        </authorList>
    </citation>
    <scope>NUCLEOTIDE SEQUENCE</scope>
    <source>
        <strain evidence="3">CGMCC 1.7086</strain>
    </source>
</reference>